<name>A0A2V3WA31_9BACI</name>
<comment type="caution">
    <text evidence="1">The sequence shown here is derived from an EMBL/GenBank/DDBJ whole genome shotgun (WGS) entry which is preliminary data.</text>
</comment>
<evidence type="ECO:0000313" key="2">
    <source>
        <dbReference type="Proteomes" id="UP000247922"/>
    </source>
</evidence>
<dbReference type="EMBL" id="QJJR01000008">
    <property type="protein sequence ID" value="PXW90004.1"/>
    <property type="molecule type" value="Genomic_DNA"/>
</dbReference>
<dbReference type="InterPro" id="IPR025716">
    <property type="entry name" value="Post-transcriptional_regulator"/>
</dbReference>
<dbReference type="Pfam" id="PF13797">
    <property type="entry name" value="Post_transc_reg"/>
    <property type="match status" value="1"/>
</dbReference>
<keyword evidence="2" id="KW-1185">Reference proteome</keyword>
<sequence length="94" mass="11079">MEIQPVSAWKNRVSRVIDSKVDELKYLGFDEAEIENVWACLMRKKWKKDIDLPLHQVVEDIFHLNGHVFMSYLTMQSYQKDDLGDSISQVLNNH</sequence>
<dbReference type="AlphaFoldDB" id="A0A2V3WA31"/>
<proteinExistence type="predicted"/>
<dbReference type="Proteomes" id="UP000247922">
    <property type="component" value="Unassembled WGS sequence"/>
</dbReference>
<evidence type="ECO:0000313" key="1">
    <source>
        <dbReference type="EMBL" id="PXW90004.1"/>
    </source>
</evidence>
<organism evidence="1 2">
    <name type="scientific">Streptohalobacillus salinus</name>
    <dbReference type="NCBI Taxonomy" id="621096"/>
    <lineage>
        <taxon>Bacteria</taxon>
        <taxon>Bacillati</taxon>
        <taxon>Bacillota</taxon>
        <taxon>Bacilli</taxon>
        <taxon>Bacillales</taxon>
        <taxon>Bacillaceae</taxon>
        <taxon>Streptohalobacillus</taxon>
    </lineage>
</organism>
<dbReference type="RefSeq" id="WP_110251541.1">
    <property type="nucleotide sequence ID" value="NZ_QJJR01000008.1"/>
</dbReference>
<protein>
    <submittedName>
        <fullName evidence="1">ComN-like post-transcriptional regulator</fullName>
    </submittedName>
</protein>
<gene>
    <name evidence="1" type="ORF">DES38_10813</name>
</gene>
<accession>A0A2V3WA31</accession>
<dbReference type="OrthoDB" id="2990595at2"/>
<reference evidence="1 2" key="1">
    <citation type="submission" date="2018-05" db="EMBL/GenBank/DDBJ databases">
        <title>Genomic Encyclopedia of Type Strains, Phase IV (KMG-IV): sequencing the most valuable type-strain genomes for metagenomic binning, comparative biology and taxonomic classification.</title>
        <authorList>
            <person name="Goeker M."/>
        </authorList>
    </citation>
    <scope>NUCLEOTIDE SEQUENCE [LARGE SCALE GENOMIC DNA]</scope>
    <source>
        <strain evidence="1 2">DSM 22440</strain>
    </source>
</reference>